<dbReference type="SUPFAM" id="SSF55021">
    <property type="entry name" value="ACT-like"/>
    <property type="match status" value="1"/>
</dbReference>
<dbReference type="RefSeq" id="WP_038352829.1">
    <property type="nucleotide sequence ID" value="NZ_CP019962.1"/>
</dbReference>
<dbReference type="Pfam" id="PF04607">
    <property type="entry name" value="RelA_SpoT"/>
    <property type="match status" value="1"/>
</dbReference>
<dbReference type="InterPro" id="IPR033655">
    <property type="entry name" value="TGS_RelA/SpoT"/>
</dbReference>
<dbReference type="InterPro" id="IPR007685">
    <property type="entry name" value="RelA_SpoT"/>
</dbReference>
<reference evidence="9" key="1">
    <citation type="journal article" date="2017" name="Sci. Rep.">
        <title>Determination of the Genome and Primary Transcriptome of Syngas Fermenting Eubacterium limosum ATCC 8486.</title>
        <authorList>
            <person name="Song Y."/>
            <person name="Shin J."/>
            <person name="Jeong Y."/>
            <person name="Jin S."/>
            <person name="Lee J.K."/>
            <person name="Kim D.R."/>
            <person name="Kim S.C."/>
            <person name="Cho S."/>
            <person name="Cho B.K."/>
        </authorList>
    </citation>
    <scope>NUCLEOTIDE SEQUENCE [LARGE SCALE GENOMIC DNA]</scope>
    <source>
        <strain evidence="9">ATCC 8486</strain>
    </source>
</reference>
<dbReference type="FunFam" id="1.10.3210.10:FF:000001">
    <property type="entry name" value="GTP pyrophosphokinase RelA"/>
    <property type="match status" value="1"/>
</dbReference>
<dbReference type="AlphaFoldDB" id="A0AAC9W372"/>
<dbReference type="SUPFAM" id="SSF81301">
    <property type="entry name" value="Nucleotidyltransferase"/>
    <property type="match status" value="1"/>
</dbReference>
<dbReference type="InterPro" id="IPR006674">
    <property type="entry name" value="HD_domain"/>
</dbReference>
<dbReference type="CDD" id="cd05399">
    <property type="entry name" value="NT_Rel-Spo_like"/>
    <property type="match status" value="1"/>
</dbReference>
<protein>
    <recommendedName>
        <fullName evidence="2">GTP diphosphokinase</fullName>
        <ecNumber evidence="2">2.7.6.5</ecNumber>
    </recommendedName>
</protein>
<dbReference type="SMART" id="SM00471">
    <property type="entry name" value="HDc"/>
    <property type="match status" value="1"/>
</dbReference>
<dbReference type="EC" id="2.7.6.5" evidence="2"/>
<name>A0AAC9W372_EUBLI</name>
<dbReference type="Pfam" id="PF13291">
    <property type="entry name" value="ACT_4"/>
    <property type="match status" value="1"/>
</dbReference>
<accession>A0AAC9W372</accession>
<dbReference type="Pfam" id="PF02824">
    <property type="entry name" value="TGS"/>
    <property type="match status" value="1"/>
</dbReference>
<dbReference type="PROSITE" id="PS51671">
    <property type="entry name" value="ACT"/>
    <property type="match status" value="1"/>
</dbReference>
<dbReference type="InterPro" id="IPR003607">
    <property type="entry name" value="HD/PDEase_dom"/>
</dbReference>
<comment type="pathway">
    <text evidence="1">Purine metabolism; ppGpp biosynthesis; ppGpp from GTP: step 1/2.</text>
</comment>
<dbReference type="CDD" id="cd00077">
    <property type="entry name" value="HDc"/>
    <property type="match status" value="1"/>
</dbReference>
<dbReference type="Gene3D" id="3.10.20.30">
    <property type="match status" value="1"/>
</dbReference>
<dbReference type="InterPro" id="IPR012675">
    <property type="entry name" value="Beta-grasp_dom_sf"/>
</dbReference>
<proteinExistence type="inferred from homology"/>
<sequence length="725" mass="83045">MANEAIEHKIDSLIELVKKNNPNADTEMILKAYHLADGAHKDQKRLSGEAYIIHPVSVAYILAEYKMDTETIVAAILHDVIEDTSYTYDDIKEMFNEQVADLVEGVTKIGKIEYQSKEESQAENLRKMVLAMSKDIRVILIKLVDRLHNMRTLEYMKESKQIEKSRETLDIYAPIANRLGIQTIKAELEDLALKYLDPDGYYDLVKKVKMKKQSREEYINKVIKILEKKIDEVGIEAKIYGRSKHFYSIYRKMKAQNRNFDEIYDLIAVRVIVDSVKDCYGVLGIVHTQWKPIPGRFKDYIAMPKPNMYQSIHTTVIGPNGDPFEIQIRTKEMHETAEYGIAAHWKYKEGITDSNNKELRYENKMSWLRQILEWQKELDNANDLVETIKVDLLNEEVYVFTPQGKVVELPMGSCPLDFAYRIHSDVGNSCVGAKVNGKIVPLNYTLNNGDIVEIMTSKNSNGPSRDWLNFTKSAHARNKIRQYFKKEEKEENIAKGKTMLEREIKREGLQDTKLLSTSELEVVSDKMGYKTLSDFYAAIGYSGVKIGTVLQKMRLLFPKEFPEPEEEVVIKKTAKLKKSNSSVIVAGHNEIDVRFSKCCNPVPGDKIVGYITVGRGISVHRTDCPNVLGMTDPSRIVDVEWNKFGIGGSFTAEIQIKAREKQGLLIEISKIFLEMNIPLTALTARNEKGEFDYFSATFEVKTRRELNLLIKNLNKIPEIISIHRV</sequence>
<dbReference type="InterPro" id="IPR045865">
    <property type="entry name" value="ACT-like_dom_sf"/>
</dbReference>
<dbReference type="PANTHER" id="PTHR21262:SF31">
    <property type="entry name" value="GTP PYROPHOSPHOKINASE"/>
    <property type="match status" value="1"/>
</dbReference>
<dbReference type="CDD" id="cd01668">
    <property type="entry name" value="TGS_RSH"/>
    <property type="match status" value="1"/>
</dbReference>
<evidence type="ECO:0000256" key="2">
    <source>
        <dbReference type="ARBA" id="ARBA00013251"/>
    </source>
</evidence>
<dbReference type="InterPro" id="IPR002912">
    <property type="entry name" value="ACT_dom"/>
</dbReference>
<evidence type="ECO:0000259" key="5">
    <source>
        <dbReference type="PROSITE" id="PS51671"/>
    </source>
</evidence>
<dbReference type="Gene3D" id="1.10.3210.10">
    <property type="entry name" value="Hypothetical protein af1432"/>
    <property type="match status" value="1"/>
</dbReference>
<dbReference type="NCBIfam" id="TIGR00691">
    <property type="entry name" value="spoT_relA"/>
    <property type="match status" value="1"/>
</dbReference>
<dbReference type="PROSITE" id="PS51880">
    <property type="entry name" value="TGS"/>
    <property type="match status" value="1"/>
</dbReference>
<dbReference type="EMBL" id="CP019962">
    <property type="protein sequence ID" value="ARD65638.1"/>
    <property type="molecule type" value="Genomic_DNA"/>
</dbReference>
<dbReference type="InterPro" id="IPR004095">
    <property type="entry name" value="TGS"/>
</dbReference>
<feature type="domain" description="TGS" evidence="7">
    <location>
        <begin position="395"/>
        <end position="456"/>
    </location>
</feature>
<feature type="domain" description="HD" evidence="6">
    <location>
        <begin position="51"/>
        <end position="150"/>
    </location>
</feature>
<dbReference type="Proteomes" id="UP000192391">
    <property type="component" value="Chromosome"/>
</dbReference>
<evidence type="ECO:0000313" key="9">
    <source>
        <dbReference type="Proteomes" id="UP000192391"/>
    </source>
</evidence>
<evidence type="ECO:0000259" key="7">
    <source>
        <dbReference type="PROSITE" id="PS51880"/>
    </source>
</evidence>
<comment type="similarity">
    <text evidence="4">Belongs to the relA/spoT family.</text>
</comment>
<dbReference type="GO" id="GO:0008728">
    <property type="term" value="F:GTP diphosphokinase activity"/>
    <property type="evidence" value="ECO:0007669"/>
    <property type="project" value="UniProtKB-EC"/>
</dbReference>
<dbReference type="InterPro" id="IPR004811">
    <property type="entry name" value="RelA/Spo_fam"/>
</dbReference>
<dbReference type="SUPFAM" id="SSF109604">
    <property type="entry name" value="HD-domain/PDEase-like"/>
    <property type="match status" value="1"/>
</dbReference>
<dbReference type="FunFam" id="3.10.20.30:FF:000002">
    <property type="entry name" value="GTP pyrophosphokinase (RelA/SpoT)"/>
    <property type="match status" value="1"/>
</dbReference>
<dbReference type="InterPro" id="IPR012676">
    <property type="entry name" value="TGS-like"/>
</dbReference>
<dbReference type="Gene3D" id="3.30.70.260">
    <property type="match status" value="1"/>
</dbReference>
<dbReference type="PANTHER" id="PTHR21262">
    <property type="entry name" value="GUANOSINE-3',5'-BIS DIPHOSPHATE 3'-PYROPHOSPHOHYDROLASE"/>
    <property type="match status" value="1"/>
</dbReference>
<dbReference type="InterPro" id="IPR045600">
    <property type="entry name" value="RelA/SpoT_AH_RIS"/>
</dbReference>
<evidence type="ECO:0000259" key="6">
    <source>
        <dbReference type="PROSITE" id="PS51831"/>
    </source>
</evidence>
<dbReference type="Pfam" id="PF13328">
    <property type="entry name" value="HD_4"/>
    <property type="match status" value="1"/>
</dbReference>
<organism evidence="8 9">
    <name type="scientific">Eubacterium limosum</name>
    <dbReference type="NCBI Taxonomy" id="1736"/>
    <lineage>
        <taxon>Bacteria</taxon>
        <taxon>Bacillati</taxon>
        <taxon>Bacillota</taxon>
        <taxon>Clostridia</taxon>
        <taxon>Eubacteriales</taxon>
        <taxon>Eubacteriaceae</taxon>
        <taxon>Eubacterium</taxon>
    </lineage>
</organism>
<dbReference type="SUPFAM" id="SSF81271">
    <property type="entry name" value="TGS-like"/>
    <property type="match status" value="1"/>
</dbReference>
<comment type="catalytic activity">
    <reaction evidence="3">
        <text>GTP + ATP = guanosine 3'-diphosphate 5'-triphosphate + AMP</text>
        <dbReference type="Rhea" id="RHEA:22088"/>
        <dbReference type="ChEBI" id="CHEBI:30616"/>
        <dbReference type="ChEBI" id="CHEBI:37565"/>
        <dbReference type="ChEBI" id="CHEBI:142410"/>
        <dbReference type="ChEBI" id="CHEBI:456215"/>
        <dbReference type="EC" id="2.7.6.5"/>
    </reaction>
</comment>
<dbReference type="FunFam" id="3.30.460.10:FF:000001">
    <property type="entry name" value="GTP pyrophosphokinase RelA"/>
    <property type="match status" value="1"/>
</dbReference>
<dbReference type="Pfam" id="PF19296">
    <property type="entry name" value="RelA_AH_RIS"/>
    <property type="match status" value="1"/>
</dbReference>
<dbReference type="GO" id="GO:0005886">
    <property type="term" value="C:plasma membrane"/>
    <property type="evidence" value="ECO:0007669"/>
    <property type="project" value="TreeGrafter"/>
</dbReference>
<dbReference type="KEGG" id="elim:B2M23_08820"/>
<evidence type="ECO:0000256" key="4">
    <source>
        <dbReference type="RuleBase" id="RU003847"/>
    </source>
</evidence>
<evidence type="ECO:0000313" key="8">
    <source>
        <dbReference type="EMBL" id="ARD65638.1"/>
    </source>
</evidence>
<dbReference type="InterPro" id="IPR043519">
    <property type="entry name" value="NT_sf"/>
</dbReference>
<dbReference type="PROSITE" id="PS51831">
    <property type="entry name" value="HD"/>
    <property type="match status" value="1"/>
</dbReference>
<comment type="function">
    <text evidence="4">In eubacteria ppGpp (guanosine 3'-diphosphate 5'-diphosphate) is a mediator of the stringent response that coordinates a variety of cellular activities in response to changes in nutritional abundance.</text>
</comment>
<dbReference type="SMART" id="SM00954">
    <property type="entry name" value="RelA_SpoT"/>
    <property type="match status" value="1"/>
</dbReference>
<evidence type="ECO:0000256" key="3">
    <source>
        <dbReference type="ARBA" id="ARBA00048244"/>
    </source>
</evidence>
<gene>
    <name evidence="8" type="ORF">B2M23_08820</name>
</gene>
<feature type="domain" description="ACT" evidence="5">
    <location>
        <begin position="653"/>
        <end position="725"/>
    </location>
</feature>
<evidence type="ECO:0000256" key="1">
    <source>
        <dbReference type="ARBA" id="ARBA00004976"/>
    </source>
</evidence>
<dbReference type="Gene3D" id="3.30.460.10">
    <property type="entry name" value="Beta Polymerase, domain 2"/>
    <property type="match status" value="1"/>
</dbReference>
<dbReference type="GO" id="GO:0015969">
    <property type="term" value="P:guanosine tetraphosphate metabolic process"/>
    <property type="evidence" value="ECO:0007669"/>
    <property type="project" value="InterPro"/>
</dbReference>